<dbReference type="InterPro" id="IPR013083">
    <property type="entry name" value="Znf_RING/FYVE/PHD"/>
</dbReference>
<evidence type="ECO:0000256" key="6">
    <source>
        <dbReference type="SAM" id="MobiDB-lite"/>
    </source>
</evidence>
<feature type="coiled-coil region" evidence="5">
    <location>
        <begin position="200"/>
        <end position="227"/>
    </location>
</feature>
<feature type="region of interest" description="Disordered" evidence="6">
    <location>
        <begin position="454"/>
        <end position="515"/>
    </location>
</feature>
<dbReference type="EMBL" id="JAEAOA010000803">
    <property type="protein sequence ID" value="KAK3602169.1"/>
    <property type="molecule type" value="Genomic_DNA"/>
</dbReference>
<dbReference type="GO" id="GO:0061630">
    <property type="term" value="F:ubiquitin protein ligase activity"/>
    <property type="evidence" value="ECO:0007669"/>
    <property type="project" value="TreeGrafter"/>
</dbReference>
<feature type="domain" description="B box-type" evidence="8">
    <location>
        <begin position="134"/>
        <end position="175"/>
    </location>
</feature>
<dbReference type="PROSITE" id="PS50089">
    <property type="entry name" value="ZF_RING_2"/>
    <property type="match status" value="1"/>
</dbReference>
<evidence type="ECO:0000313" key="10">
    <source>
        <dbReference type="Proteomes" id="UP001195483"/>
    </source>
</evidence>
<dbReference type="InterPro" id="IPR017907">
    <property type="entry name" value="Znf_RING_CS"/>
</dbReference>
<evidence type="ECO:0000313" key="9">
    <source>
        <dbReference type="EMBL" id="KAK3602169.1"/>
    </source>
</evidence>
<proteinExistence type="predicted"/>
<evidence type="ECO:0000259" key="7">
    <source>
        <dbReference type="PROSITE" id="PS50089"/>
    </source>
</evidence>
<keyword evidence="2 4" id="KW-0863">Zinc-finger</keyword>
<dbReference type="CDD" id="cd19757">
    <property type="entry name" value="Bbox1"/>
    <property type="match status" value="1"/>
</dbReference>
<evidence type="ECO:0000259" key="8">
    <source>
        <dbReference type="PROSITE" id="PS50119"/>
    </source>
</evidence>
<organism evidence="9 10">
    <name type="scientific">Potamilus streckersoni</name>
    <dbReference type="NCBI Taxonomy" id="2493646"/>
    <lineage>
        <taxon>Eukaryota</taxon>
        <taxon>Metazoa</taxon>
        <taxon>Spiralia</taxon>
        <taxon>Lophotrochozoa</taxon>
        <taxon>Mollusca</taxon>
        <taxon>Bivalvia</taxon>
        <taxon>Autobranchia</taxon>
        <taxon>Heteroconchia</taxon>
        <taxon>Palaeoheterodonta</taxon>
        <taxon>Unionida</taxon>
        <taxon>Unionoidea</taxon>
        <taxon>Unionidae</taxon>
        <taxon>Ambleminae</taxon>
        <taxon>Lampsilini</taxon>
        <taxon>Potamilus</taxon>
    </lineage>
</organism>
<evidence type="ECO:0000256" key="5">
    <source>
        <dbReference type="SAM" id="Coils"/>
    </source>
</evidence>
<gene>
    <name evidence="9" type="ORF">CHS0354_013236</name>
</gene>
<dbReference type="SUPFAM" id="SSF57845">
    <property type="entry name" value="B-box zinc-binding domain"/>
    <property type="match status" value="1"/>
</dbReference>
<reference evidence="9" key="3">
    <citation type="submission" date="2023-05" db="EMBL/GenBank/DDBJ databases">
        <authorList>
            <person name="Smith C.H."/>
        </authorList>
    </citation>
    <scope>NUCLEOTIDE SEQUENCE</scope>
    <source>
        <strain evidence="9">CHS0354</strain>
        <tissue evidence="9">Mantle</tissue>
    </source>
</reference>
<dbReference type="PROSITE" id="PS50119">
    <property type="entry name" value="ZF_BBOX"/>
    <property type="match status" value="1"/>
</dbReference>
<dbReference type="InterPro" id="IPR018957">
    <property type="entry name" value="Znf_C3HC4_RING-type"/>
</dbReference>
<evidence type="ECO:0000256" key="3">
    <source>
        <dbReference type="ARBA" id="ARBA00022833"/>
    </source>
</evidence>
<accession>A0AAE0T1T6</accession>
<dbReference type="Pfam" id="PF00643">
    <property type="entry name" value="zf-B_box"/>
    <property type="match status" value="1"/>
</dbReference>
<name>A0AAE0T1T6_9BIVA</name>
<keyword evidence="10" id="KW-1185">Reference proteome</keyword>
<dbReference type="InterPro" id="IPR000315">
    <property type="entry name" value="Znf_B-box"/>
</dbReference>
<dbReference type="AlphaFoldDB" id="A0AAE0T1T6"/>
<dbReference type="SMART" id="SM00336">
    <property type="entry name" value="BBOX"/>
    <property type="match status" value="2"/>
</dbReference>
<feature type="compositionally biased region" description="Polar residues" evidence="6">
    <location>
        <begin position="494"/>
        <end position="515"/>
    </location>
</feature>
<dbReference type="InterPro" id="IPR047153">
    <property type="entry name" value="TRIM45/56/19-like"/>
</dbReference>
<dbReference type="PANTHER" id="PTHR25462">
    <property type="entry name" value="BONUS, ISOFORM C-RELATED"/>
    <property type="match status" value="1"/>
</dbReference>
<dbReference type="GO" id="GO:0008270">
    <property type="term" value="F:zinc ion binding"/>
    <property type="evidence" value="ECO:0007669"/>
    <property type="project" value="UniProtKB-KW"/>
</dbReference>
<keyword evidence="1" id="KW-0479">Metal-binding</keyword>
<dbReference type="PROSITE" id="PS00518">
    <property type="entry name" value="ZF_RING_1"/>
    <property type="match status" value="1"/>
</dbReference>
<reference evidence="9" key="2">
    <citation type="journal article" date="2021" name="Genome Biol. Evol.">
        <title>Developing a high-quality reference genome for a parasitic bivalve with doubly uniparental inheritance (Bivalvia: Unionida).</title>
        <authorList>
            <person name="Smith C.H."/>
        </authorList>
    </citation>
    <scope>NUCLEOTIDE SEQUENCE</scope>
    <source>
        <strain evidence="9">CHS0354</strain>
        <tissue evidence="9">Mantle</tissue>
    </source>
</reference>
<evidence type="ECO:0000256" key="2">
    <source>
        <dbReference type="ARBA" id="ARBA00022771"/>
    </source>
</evidence>
<dbReference type="SUPFAM" id="SSF57850">
    <property type="entry name" value="RING/U-box"/>
    <property type="match status" value="1"/>
</dbReference>
<sequence>MAAKGEECSICMDNFKTPKLIPCHHTFCCKCLEDYVQVNLSNGRFKCPICRKNVKLPKGGVSAFQTNFYIDTNSNDKFLCDLCGPKSVACSRCLDCEENLCKSCCYVHEKLKVSKHHKISDLGTLDSKMKGKIQQRIYCDQHPEEEIKLMCRNCNILICVLCKAVNHENHAAKTVADAAEEIKVSLQAKINSCLDKLNHIKTSKDKVEKLERSIDDAELEELKVVEDQHLQLNQILDQEVAKVKDKIKNVYHNLRQKNSVFKRDVQEEFKTCFNANDNVQKLIGQGTDIEILKKGPELEKLISEAISKVGQTSNTQDLKNKLFMPAKIEHIELISLIGNLKDSTDSQPYYNQTSMRPSSYLISQPQPSQGLYTQQQIMFMPPPQYSTATQQVIMPMTASSYPQRMSSTVYQTSMPNTQQGLFQLPQQNTTNYTPHAHTHIYNNPPAVFYNAAQQNRPPSASGMSGPGQLPAKKKERTVMQIIDPNSGKDIMQDLQPTRSTPPSSGTMGSHGSQEV</sequence>
<evidence type="ECO:0000256" key="1">
    <source>
        <dbReference type="ARBA" id="ARBA00022723"/>
    </source>
</evidence>
<reference evidence="9" key="1">
    <citation type="journal article" date="2021" name="Genome Biol. Evol.">
        <title>A High-Quality Reference Genome for a Parasitic Bivalve with Doubly Uniparental Inheritance (Bivalvia: Unionida).</title>
        <authorList>
            <person name="Smith C.H."/>
        </authorList>
    </citation>
    <scope>NUCLEOTIDE SEQUENCE</scope>
    <source>
        <strain evidence="9">CHS0354</strain>
    </source>
</reference>
<keyword evidence="5" id="KW-0175">Coiled coil</keyword>
<dbReference type="Pfam" id="PF00097">
    <property type="entry name" value="zf-C3HC4"/>
    <property type="match status" value="1"/>
</dbReference>
<keyword evidence="3" id="KW-0862">Zinc</keyword>
<dbReference type="SMART" id="SM00184">
    <property type="entry name" value="RING"/>
    <property type="match status" value="1"/>
</dbReference>
<protein>
    <submittedName>
        <fullName evidence="9">Uncharacterized protein</fullName>
    </submittedName>
</protein>
<dbReference type="Gene3D" id="3.30.160.60">
    <property type="entry name" value="Classic Zinc Finger"/>
    <property type="match status" value="1"/>
</dbReference>
<dbReference type="PANTHER" id="PTHR25462:SF291">
    <property type="entry name" value="E3 UBIQUITIN-PROTEIN LIGASE TRIM45"/>
    <property type="match status" value="1"/>
</dbReference>
<evidence type="ECO:0000256" key="4">
    <source>
        <dbReference type="PROSITE-ProRule" id="PRU00024"/>
    </source>
</evidence>
<comment type="caution">
    <text evidence="9">The sequence shown here is derived from an EMBL/GenBank/DDBJ whole genome shotgun (WGS) entry which is preliminary data.</text>
</comment>
<dbReference type="Proteomes" id="UP001195483">
    <property type="component" value="Unassembled WGS sequence"/>
</dbReference>
<dbReference type="Gene3D" id="3.30.40.10">
    <property type="entry name" value="Zinc/RING finger domain, C3HC4 (zinc finger)"/>
    <property type="match status" value="1"/>
</dbReference>
<dbReference type="CDD" id="cd16584">
    <property type="entry name" value="RING-HC_TRIM56_C-V"/>
    <property type="match status" value="1"/>
</dbReference>
<feature type="domain" description="RING-type" evidence="7">
    <location>
        <begin position="8"/>
        <end position="51"/>
    </location>
</feature>
<dbReference type="InterPro" id="IPR001841">
    <property type="entry name" value="Znf_RING"/>
</dbReference>